<evidence type="ECO:0000313" key="5">
    <source>
        <dbReference type="Proteomes" id="UP000663879"/>
    </source>
</evidence>
<dbReference type="Gene3D" id="3.40.50.12780">
    <property type="entry name" value="N-terminal domain of ligase-like"/>
    <property type="match status" value="1"/>
</dbReference>
<sequence length="572" mass="65617">MFKIFTKKIKFSPLISTCKKNYGFLSNITELKLNNKVFLTDHYSQFTYDEILNLSKSLSLNIIKKLNLKEPNYLNNEKIGIYCSNNYSYLASILSIWMLNGVPFVLNKSHPSKFIEQFIDDFKCKLIINGVNSNSLDQDFNKMLNEKNTINFQLKENEFFKLKNEHINLGSNIPNNYDELKSFLTQNETEKTSFLLVTSGTSGKPKGVVITFRNLLSSIETMITAYKWTPENHILNPLPLNHYSGLVYCFLTPFLLGASVNLMSKFNSKKVWDHLLNDKSINSFIAVPTIYTQMVNEYNVNLCQEIPKENIRNILTKMKFIGSGSAPLNVKTFNEWTDLTQYPMVERYGMTEIGMALSTPLIETEKIKRIGGTVGRPCGKVGVRIYDNLNNRVLLESNAENDYFSTDSNDIFGELQINGPTVFKEYYNRPDLTAESFSDDGWFKTGDTARFLKESNVYKIIGRTSVDVIKSGGHKISALDVEKEIMAYDMIEDCSVMGLSDAIWGQRVFALIVLKAKNEDKFNRDVFLNWCKLRMPKYCVPSLIKIVQHIPKNQLGKVNKKELIQFYENNEV</sequence>
<dbReference type="Pfam" id="PF00501">
    <property type="entry name" value="AMP-binding"/>
    <property type="match status" value="1"/>
</dbReference>
<evidence type="ECO:0000313" key="4">
    <source>
        <dbReference type="EMBL" id="CAF0870935.1"/>
    </source>
</evidence>
<dbReference type="OrthoDB" id="2962993at2759"/>
<dbReference type="PANTHER" id="PTHR43201">
    <property type="entry name" value="ACYL-COA SYNTHETASE"/>
    <property type="match status" value="1"/>
</dbReference>
<organism evidence="4 5">
    <name type="scientific">Brachionus calyciflorus</name>
    <dbReference type="NCBI Taxonomy" id="104777"/>
    <lineage>
        <taxon>Eukaryota</taxon>
        <taxon>Metazoa</taxon>
        <taxon>Spiralia</taxon>
        <taxon>Gnathifera</taxon>
        <taxon>Rotifera</taxon>
        <taxon>Eurotatoria</taxon>
        <taxon>Monogononta</taxon>
        <taxon>Pseudotrocha</taxon>
        <taxon>Ploima</taxon>
        <taxon>Brachionidae</taxon>
        <taxon>Brachionus</taxon>
    </lineage>
</organism>
<dbReference type="Proteomes" id="UP000663879">
    <property type="component" value="Unassembled WGS sequence"/>
</dbReference>
<dbReference type="InterPro" id="IPR025110">
    <property type="entry name" value="AMP-bd_C"/>
</dbReference>
<dbReference type="Gene3D" id="3.30.300.30">
    <property type="match status" value="1"/>
</dbReference>
<dbReference type="AlphaFoldDB" id="A0A813XC91"/>
<comment type="caution">
    <text evidence="4">The sequence shown here is derived from an EMBL/GenBank/DDBJ whole genome shotgun (WGS) entry which is preliminary data.</text>
</comment>
<gene>
    <name evidence="4" type="ORF">OXX778_LOCUS9927</name>
</gene>
<accession>A0A813XC91</accession>
<comment type="similarity">
    <text evidence="1">Belongs to the ATP-dependent AMP-binding enzyme family.</text>
</comment>
<feature type="domain" description="AMP-dependent synthetase/ligase" evidence="2">
    <location>
        <begin position="35"/>
        <end position="427"/>
    </location>
</feature>
<dbReference type="InterPro" id="IPR042099">
    <property type="entry name" value="ANL_N_sf"/>
</dbReference>
<protein>
    <submittedName>
        <fullName evidence="4">Uncharacterized protein</fullName>
    </submittedName>
</protein>
<proteinExistence type="inferred from homology"/>
<name>A0A813XC91_9BILA</name>
<reference evidence="4" key="1">
    <citation type="submission" date="2021-02" db="EMBL/GenBank/DDBJ databases">
        <authorList>
            <person name="Nowell W R."/>
        </authorList>
    </citation>
    <scope>NUCLEOTIDE SEQUENCE</scope>
    <source>
        <strain evidence="4">Ploen Becks lab</strain>
    </source>
</reference>
<evidence type="ECO:0000256" key="1">
    <source>
        <dbReference type="ARBA" id="ARBA00006432"/>
    </source>
</evidence>
<dbReference type="EMBL" id="CAJNOC010001514">
    <property type="protein sequence ID" value="CAF0870935.1"/>
    <property type="molecule type" value="Genomic_DNA"/>
</dbReference>
<dbReference type="SUPFAM" id="SSF56801">
    <property type="entry name" value="Acetyl-CoA synthetase-like"/>
    <property type="match status" value="1"/>
</dbReference>
<dbReference type="GO" id="GO:0031956">
    <property type="term" value="F:medium-chain fatty acid-CoA ligase activity"/>
    <property type="evidence" value="ECO:0007669"/>
    <property type="project" value="TreeGrafter"/>
</dbReference>
<dbReference type="InterPro" id="IPR000873">
    <property type="entry name" value="AMP-dep_synth/lig_dom"/>
</dbReference>
<dbReference type="Pfam" id="PF13193">
    <property type="entry name" value="AMP-binding_C"/>
    <property type="match status" value="1"/>
</dbReference>
<keyword evidence="5" id="KW-1185">Reference proteome</keyword>
<feature type="domain" description="AMP-binding enzyme C-terminal" evidence="3">
    <location>
        <begin position="481"/>
        <end position="557"/>
    </location>
</feature>
<dbReference type="InterPro" id="IPR045851">
    <property type="entry name" value="AMP-bd_C_sf"/>
</dbReference>
<dbReference type="PANTHER" id="PTHR43201:SF8">
    <property type="entry name" value="ACYL-COA SYNTHETASE FAMILY MEMBER 3"/>
    <property type="match status" value="1"/>
</dbReference>
<evidence type="ECO:0000259" key="3">
    <source>
        <dbReference type="Pfam" id="PF13193"/>
    </source>
</evidence>
<dbReference type="GO" id="GO:0006631">
    <property type="term" value="P:fatty acid metabolic process"/>
    <property type="evidence" value="ECO:0007669"/>
    <property type="project" value="TreeGrafter"/>
</dbReference>
<evidence type="ECO:0000259" key="2">
    <source>
        <dbReference type="Pfam" id="PF00501"/>
    </source>
</evidence>